<evidence type="ECO:0000313" key="7">
    <source>
        <dbReference type="Proteomes" id="UP000827721"/>
    </source>
</evidence>
<dbReference type="InterPro" id="IPR045214">
    <property type="entry name" value="Surf1/Surf4"/>
</dbReference>
<dbReference type="EMBL" id="JAFEMO010000013">
    <property type="protein sequence ID" value="KAH7549422.1"/>
    <property type="molecule type" value="Genomic_DNA"/>
</dbReference>
<comment type="subcellular location">
    <subcellularLocation>
        <location evidence="1">Membrane</location>
    </subcellularLocation>
    <subcellularLocation>
        <location evidence="5">Mitochondrion inner membrane</location>
        <topology evidence="5">Multi-pass membrane protein</topology>
    </subcellularLocation>
</comment>
<evidence type="ECO:0000256" key="4">
    <source>
        <dbReference type="ARBA" id="ARBA00023136"/>
    </source>
</evidence>
<keyword evidence="2" id="KW-0812">Transmembrane</keyword>
<accession>A0ABQ8H691</accession>
<proteinExistence type="inferred from homology"/>
<dbReference type="PANTHER" id="PTHR23427">
    <property type="entry name" value="SURFEIT LOCUS PROTEIN"/>
    <property type="match status" value="1"/>
</dbReference>
<comment type="function">
    <text evidence="5">Probably involved in the biogenesis of the COX complex.</text>
</comment>
<keyword evidence="4" id="KW-0472">Membrane</keyword>
<dbReference type="InterPro" id="IPR002994">
    <property type="entry name" value="Surf1/Shy1"/>
</dbReference>
<dbReference type="PANTHER" id="PTHR23427:SF2">
    <property type="entry name" value="SURFEIT LOCUS PROTEIN 1"/>
    <property type="match status" value="1"/>
</dbReference>
<comment type="similarity">
    <text evidence="5">Belongs to the SURF1 family.</text>
</comment>
<dbReference type="Proteomes" id="UP000827721">
    <property type="component" value="Unassembled WGS sequence"/>
</dbReference>
<evidence type="ECO:0000256" key="1">
    <source>
        <dbReference type="ARBA" id="ARBA00004370"/>
    </source>
</evidence>
<evidence type="ECO:0000256" key="3">
    <source>
        <dbReference type="ARBA" id="ARBA00022989"/>
    </source>
</evidence>
<evidence type="ECO:0000256" key="5">
    <source>
        <dbReference type="RuleBase" id="RU363076"/>
    </source>
</evidence>
<sequence length="367" mass="41192">MSMSSSISKTLAKLRSINGGSLSRQRVPPPFSLFSCSNYSNAAPALSSVSQPQPAENGRGGSKWSKWMLFVPGAVTFALGTWQIARRQDKIEMLEYRRKRLEMEPLKFNVISPATENSESLEFRRVVCKGVFDEKRSIFVGPRSRSISGVTENGYYVITPLMPIPNNPDRNETENAYVGTMYKMDDNAIGIVVQLPILVNRGWVPCSWRDKFFEVLKDSELPSNVGHPPAQQSEKSSWWRSWSKKPNIVEDEVPAVASVEVVGVVRGSEKPSIFVPANDPSSHQWFYVDIPAIARASGLPESTVYIEDINENINPSNPYPVPKDINTLIRSSVMPQDHLNYTLTWYSLSAAVTFMAFKRLSPKKIQR</sequence>
<name>A0ABQ8H691_9ROSI</name>
<keyword evidence="5" id="KW-0496">Mitochondrion</keyword>
<evidence type="ECO:0000256" key="2">
    <source>
        <dbReference type="ARBA" id="ARBA00022692"/>
    </source>
</evidence>
<dbReference type="Pfam" id="PF02104">
    <property type="entry name" value="SURF1"/>
    <property type="match status" value="1"/>
</dbReference>
<reference evidence="6 7" key="1">
    <citation type="submission" date="2021-02" db="EMBL/GenBank/DDBJ databases">
        <title>Plant Genome Project.</title>
        <authorList>
            <person name="Zhang R.-G."/>
        </authorList>
    </citation>
    <scope>NUCLEOTIDE SEQUENCE [LARGE SCALE GENOMIC DNA]</scope>
    <source>
        <tissue evidence="6">Leaves</tissue>
    </source>
</reference>
<keyword evidence="7" id="KW-1185">Reference proteome</keyword>
<dbReference type="CDD" id="cd06662">
    <property type="entry name" value="SURF1"/>
    <property type="match status" value="1"/>
</dbReference>
<organism evidence="6 7">
    <name type="scientific">Xanthoceras sorbifolium</name>
    <dbReference type="NCBI Taxonomy" id="99658"/>
    <lineage>
        <taxon>Eukaryota</taxon>
        <taxon>Viridiplantae</taxon>
        <taxon>Streptophyta</taxon>
        <taxon>Embryophyta</taxon>
        <taxon>Tracheophyta</taxon>
        <taxon>Spermatophyta</taxon>
        <taxon>Magnoliopsida</taxon>
        <taxon>eudicotyledons</taxon>
        <taxon>Gunneridae</taxon>
        <taxon>Pentapetalae</taxon>
        <taxon>rosids</taxon>
        <taxon>malvids</taxon>
        <taxon>Sapindales</taxon>
        <taxon>Sapindaceae</taxon>
        <taxon>Xanthoceroideae</taxon>
        <taxon>Xanthoceras</taxon>
    </lineage>
</organism>
<comment type="caution">
    <text evidence="6">The sequence shown here is derived from an EMBL/GenBank/DDBJ whole genome shotgun (WGS) entry which is preliminary data.</text>
</comment>
<gene>
    <name evidence="6" type="ORF">JRO89_XS13G0030100</name>
</gene>
<keyword evidence="3" id="KW-1133">Transmembrane helix</keyword>
<keyword evidence="5" id="KW-0999">Mitochondrion inner membrane</keyword>
<evidence type="ECO:0000313" key="6">
    <source>
        <dbReference type="EMBL" id="KAH7549422.1"/>
    </source>
</evidence>
<dbReference type="PROSITE" id="PS50895">
    <property type="entry name" value="SURF1"/>
    <property type="match status" value="1"/>
</dbReference>
<protein>
    <recommendedName>
        <fullName evidence="5">SURF1-like protein</fullName>
    </recommendedName>
</protein>